<dbReference type="Proteomes" id="UP000288758">
    <property type="component" value="Chromosome"/>
</dbReference>
<dbReference type="GO" id="GO:0016887">
    <property type="term" value="F:ATP hydrolysis activity"/>
    <property type="evidence" value="ECO:0007669"/>
    <property type="project" value="InterPro"/>
</dbReference>
<evidence type="ECO:0000313" key="4">
    <source>
        <dbReference type="Proteomes" id="UP000288758"/>
    </source>
</evidence>
<dbReference type="SUPFAM" id="SSF52540">
    <property type="entry name" value="P-loop containing nucleoside triphosphate hydrolases"/>
    <property type="match status" value="1"/>
</dbReference>
<gene>
    <name evidence="3" type="ORF">EJ065_2046</name>
</gene>
<name>A0A410RP12_CORCK</name>
<dbReference type="PANTHER" id="PTHR32114">
    <property type="entry name" value="ABC TRANSPORTER ABCH.3"/>
    <property type="match status" value="1"/>
</dbReference>
<dbReference type="Pfam" id="PF13476">
    <property type="entry name" value="AAA_23"/>
    <property type="match status" value="1"/>
</dbReference>
<dbReference type="RefSeq" id="WP_128795744.1">
    <property type="nucleotide sequence ID" value="NZ_CP034669.1"/>
</dbReference>
<dbReference type="AlphaFoldDB" id="A0A410RP12"/>
<proteinExistence type="predicted"/>
<evidence type="ECO:0000259" key="2">
    <source>
        <dbReference type="Pfam" id="PF13476"/>
    </source>
</evidence>
<sequence>MARLAIRKVVYEGRNYSFASPILPDGLVIIEGENGAGKTTFADLVYYGLGGRVIQFQKDQGRRHLEIVGDSDNYVSLYLDLNGRNYRVTRYIGSNEVLVTSQEGEAVVLPIYRGKETKQTYSDWLLGALGIDVVTITMGQKAWKLNFSDLMRLIYHDQEPDPERIYKAPDQESFVSDSLDLRRAVFEILIGRASQEYYRSVGLLREIEREADETKGALRLFKDTVSRISFTSEDLNLHFLESRIREKAEQVERLTAHRNILQSQPLKGRSIEHDVSALQQSLAAHQLELSQMEERLRMLLLEKLRLTETKESLIQEILRIKKIISAHETLGLFTPDTCPCCLREVSRQPGYCICGLPIQEDEYTRYFYSTDEYLTILKSRQKNIETLDLASVACSQESVEISRQKEQLESKTKAVYAQLQALLSEPMASAHTEESRRIDDRLVELRIEVENLQRQQQLEQQRMVLEDDLNSFQSRRENAKQRVDELYLELKRDLGQKRDRFDAIYNVLMVKSVKGCRRAHIDSDTYMPIINNGEYREASAGVAKRLMYYLTLFNLSVTLPDVSFPRFLLIDTPETAGIDTQNLELAISMIQEVLPINAPGQIILTTGVGKYPADLTSTRVLTLTDEEKLLWRKEPGKD</sequence>
<organism evidence="3 4">
    <name type="scientific">Corallococcus coralloides</name>
    <name type="common">Myxococcus coralloides</name>
    <dbReference type="NCBI Taxonomy" id="184914"/>
    <lineage>
        <taxon>Bacteria</taxon>
        <taxon>Pseudomonadati</taxon>
        <taxon>Myxococcota</taxon>
        <taxon>Myxococcia</taxon>
        <taxon>Myxococcales</taxon>
        <taxon>Cystobacterineae</taxon>
        <taxon>Myxococcaceae</taxon>
        <taxon>Corallococcus</taxon>
    </lineage>
</organism>
<protein>
    <recommendedName>
        <fullName evidence="2">Rad50/SbcC-type AAA domain-containing protein</fullName>
    </recommendedName>
</protein>
<dbReference type="PANTHER" id="PTHR32114:SF2">
    <property type="entry name" value="ABC TRANSPORTER ABCH.3"/>
    <property type="match status" value="1"/>
</dbReference>
<feature type="domain" description="Rad50/SbcC-type AAA" evidence="2">
    <location>
        <begin position="24"/>
        <end position="252"/>
    </location>
</feature>
<feature type="coiled-coil region" evidence="1">
    <location>
        <begin position="204"/>
        <end position="309"/>
    </location>
</feature>
<dbReference type="InterPro" id="IPR038729">
    <property type="entry name" value="Rad50/SbcC_AAA"/>
</dbReference>
<keyword evidence="1" id="KW-0175">Coiled coil</keyword>
<dbReference type="GO" id="GO:0006302">
    <property type="term" value="P:double-strand break repair"/>
    <property type="evidence" value="ECO:0007669"/>
    <property type="project" value="InterPro"/>
</dbReference>
<reference evidence="3 4" key="1">
    <citation type="submission" date="2018-12" db="EMBL/GenBank/DDBJ databases">
        <title>Complete Genome Sequence of the Corallopyronin A producing Myxobacterium Corallococcus coralloides B035.</title>
        <authorList>
            <person name="Bouhired S.M."/>
            <person name="Rupp O."/>
            <person name="Blom J."/>
            <person name="Schaeberle T.F."/>
            <person name="Kehraus S."/>
            <person name="Schiefer A."/>
            <person name="Pfarr K."/>
            <person name="Goesmann A."/>
            <person name="Hoerauf A."/>
            <person name="Koenig G.M."/>
        </authorList>
    </citation>
    <scope>NUCLEOTIDE SEQUENCE [LARGE SCALE GENOMIC DNA]</scope>
    <source>
        <strain evidence="3 4">B035</strain>
    </source>
</reference>
<dbReference type="Gene3D" id="3.40.50.300">
    <property type="entry name" value="P-loop containing nucleotide triphosphate hydrolases"/>
    <property type="match status" value="2"/>
</dbReference>
<feature type="coiled-coil region" evidence="1">
    <location>
        <begin position="405"/>
        <end position="489"/>
    </location>
</feature>
<dbReference type="EMBL" id="CP034669">
    <property type="protein sequence ID" value="QAT83632.1"/>
    <property type="molecule type" value="Genomic_DNA"/>
</dbReference>
<accession>A0A410RP12</accession>
<dbReference type="InterPro" id="IPR027417">
    <property type="entry name" value="P-loop_NTPase"/>
</dbReference>
<evidence type="ECO:0000313" key="3">
    <source>
        <dbReference type="EMBL" id="QAT83632.1"/>
    </source>
</evidence>
<evidence type="ECO:0000256" key="1">
    <source>
        <dbReference type="SAM" id="Coils"/>
    </source>
</evidence>